<accession>A0ABV7U2L3</accession>
<evidence type="ECO:0000313" key="3">
    <source>
        <dbReference type="Proteomes" id="UP001595539"/>
    </source>
</evidence>
<name>A0ABV7U2L3_9RHOB</name>
<dbReference type="Pfam" id="PF06897">
    <property type="entry name" value="DUF1269"/>
    <property type="match status" value="1"/>
</dbReference>
<dbReference type="Proteomes" id="UP001595539">
    <property type="component" value="Unassembled WGS sequence"/>
</dbReference>
<sequence length="179" mass="18634">MSELIVIAFDDEATGFELRAELVKMQGEYLIEMEDAVVVTRPSADDIKLHQAVNLTAAGALGGGFWGTLVGLVFLNPLIGAAVGAASGALAGQLSDIGINDNFMRETARALPPGGSAVFVLLRKMTADKVLDRLQAFHRKGRVLQTSLSREDEDRLRDALSGGGAAVPPVPPAAPAAGA</sequence>
<comment type="caution">
    <text evidence="2">The sequence shown here is derived from an EMBL/GenBank/DDBJ whole genome shotgun (WGS) entry which is preliminary data.</text>
</comment>
<dbReference type="InterPro" id="IPR009200">
    <property type="entry name" value="DUF1269_membrane"/>
</dbReference>
<evidence type="ECO:0000313" key="2">
    <source>
        <dbReference type="EMBL" id="MFC3629257.1"/>
    </source>
</evidence>
<dbReference type="EMBL" id="JBHRXY010000004">
    <property type="protein sequence ID" value="MFC3629257.1"/>
    <property type="molecule type" value="Genomic_DNA"/>
</dbReference>
<evidence type="ECO:0000256" key="1">
    <source>
        <dbReference type="SAM" id="MobiDB-lite"/>
    </source>
</evidence>
<protein>
    <submittedName>
        <fullName evidence="2">DUF1269 domain-containing protein</fullName>
    </submittedName>
</protein>
<reference evidence="3" key="1">
    <citation type="journal article" date="2019" name="Int. J. Syst. Evol. Microbiol.">
        <title>The Global Catalogue of Microorganisms (GCM) 10K type strain sequencing project: providing services to taxonomists for standard genome sequencing and annotation.</title>
        <authorList>
            <consortium name="The Broad Institute Genomics Platform"/>
            <consortium name="The Broad Institute Genome Sequencing Center for Infectious Disease"/>
            <person name="Wu L."/>
            <person name="Ma J."/>
        </authorList>
    </citation>
    <scope>NUCLEOTIDE SEQUENCE [LARGE SCALE GENOMIC DNA]</scope>
    <source>
        <strain evidence="3">KCTC 42473</strain>
    </source>
</reference>
<feature type="region of interest" description="Disordered" evidence="1">
    <location>
        <begin position="159"/>
        <end position="179"/>
    </location>
</feature>
<gene>
    <name evidence="2" type="ORF">ACFOM8_07335</name>
</gene>
<feature type="compositionally biased region" description="Pro residues" evidence="1">
    <location>
        <begin position="168"/>
        <end position="179"/>
    </location>
</feature>
<keyword evidence="3" id="KW-1185">Reference proteome</keyword>
<dbReference type="RefSeq" id="WP_377760724.1">
    <property type="nucleotide sequence ID" value="NZ_JBHRXY010000004.1"/>
</dbReference>
<proteinExistence type="predicted"/>
<organism evidence="2 3">
    <name type="scientific">Paracoccus angustae</name>
    <dbReference type="NCBI Taxonomy" id="1671480"/>
    <lineage>
        <taxon>Bacteria</taxon>
        <taxon>Pseudomonadati</taxon>
        <taxon>Pseudomonadota</taxon>
        <taxon>Alphaproteobacteria</taxon>
        <taxon>Rhodobacterales</taxon>
        <taxon>Paracoccaceae</taxon>
        <taxon>Paracoccus</taxon>
    </lineage>
</organism>